<name>A0ABQ8WE15_PENCH</name>
<feature type="region of interest" description="Disordered" evidence="1">
    <location>
        <begin position="62"/>
        <end position="97"/>
    </location>
</feature>
<dbReference type="EMBL" id="JAPVEB010000004">
    <property type="protein sequence ID" value="KAJ5264857.1"/>
    <property type="molecule type" value="Genomic_DNA"/>
</dbReference>
<dbReference type="Proteomes" id="UP001220256">
    <property type="component" value="Unassembled WGS sequence"/>
</dbReference>
<organism evidence="2 3">
    <name type="scientific">Penicillium chrysogenum</name>
    <name type="common">Penicillium notatum</name>
    <dbReference type="NCBI Taxonomy" id="5076"/>
    <lineage>
        <taxon>Eukaryota</taxon>
        <taxon>Fungi</taxon>
        <taxon>Dikarya</taxon>
        <taxon>Ascomycota</taxon>
        <taxon>Pezizomycotina</taxon>
        <taxon>Eurotiomycetes</taxon>
        <taxon>Eurotiomycetidae</taxon>
        <taxon>Eurotiales</taxon>
        <taxon>Aspergillaceae</taxon>
        <taxon>Penicillium</taxon>
        <taxon>Penicillium chrysogenum species complex</taxon>
    </lineage>
</organism>
<proteinExistence type="predicted"/>
<evidence type="ECO:0000313" key="2">
    <source>
        <dbReference type="EMBL" id="KAJ5264857.1"/>
    </source>
</evidence>
<comment type="caution">
    <text evidence="2">The sequence shown here is derived from an EMBL/GenBank/DDBJ whole genome shotgun (WGS) entry which is preliminary data.</text>
</comment>
<keyword evidence="3" id="KW-1185">Reference proteome</keyword>
<accession>A0ABQ8WE15</accession>
<evidence type="ECO:0000313" key="3">
    <source>
        <dbReference type="Proteomes" id="UP001220256"/>
    </source>
</evidence>
<reference evidence="2 3" key="1">
    <citation type="journal article" date="2023" name="IMA Fungus">
        <title>Comparative genomic study of the Penicillium genus elucidates a diverse pangenome and 15 lateral gene transfer events.</title>
        <authorList>
            <person name="Petersen C."/>
            <person name="Sorensen T."/>
            <person name="Nielsen M.R."/>
            <person name="Sondergaard T.E."/>
            <person name="Sorensen J.L."/>
            <person name="Fitzpatrick D.A."/>
            <person name="Frisvad J.C."/>
            <person name="Nielsen K.L."/>
        </authorList>
    </citation>
    <scope>NUCLEOTIDE SEQUENCE [LARGE SCALE GENOMIC DNA]</scope>
    <source>
        <strain evidence="2 3">IBT 3361</strain>
    </source>
</reference>
<sequence length="127" mass="13901">MKTPFEQLRAFVAGLIHPKQNAKNVELPENTENHEEAGLLHVKHSHSQQGLDPYAALSEVAAPGPVEQLPKGELPRHPSLEQHLSNTPHPSGNHQNKYEALSEIAAPEPVKRHTEAYRCGSIATSVS</sequence>
<protein>
    <submittedName>
        <fullName evidence="2">Uncharacterized protein</fullName>
    </submittedName>
</protein>
<feature type="compositionally biased region" description="Polar residues" evidence="1">
    <location>
        <begin position="82"/>
        <end position="95"/>
    </location>
</feature>
<gene>
    <name evidence="2" type="ORF">N7505_007650</name>
</gene>
<evidence type="ECO:0000256" key="1">
    <source>
        <dbReference type="SAM" id="MobiDB-lite"/>
    </source>
</evidence>